<proteinExistence type="predicted"/>
<name>A0A4R6JR88_9ACTN</name>
<sequence length="183" mass="19425">MQLGQVLDAVQRLVVASEHPDIVKVERYGTATEPWGPTVARSRTTTIAGLKVTFTSTSTALLNGRVEPGVMEVAMPEVMPLPTFRAPRFVTFVAQLLDVARPAQFSSWRLVGQPSADKGSPIAALPYGISFACADGTTMLLLCQATGAMVGAEPSEEPFPDYVIPEGVKTCLQEVSALPAVHG</sequence>
<comment type="caution">
    <text evidence="1">The sequence shown here is derived from an EMBL/GenBank/DDBJ whole genome shotgun (WGS) entry which is preliminary data.</text>
</comment>
<reference evidence="1 2" key="1">
    <citation type="submission" date="2019-03" db="EMBL/GenBank/DDBJ databases">
        <title>Sequencing the genomes of 1000 actinobacteria strains.</title>
        <authorList>
            <person name="Klenk H.-P."/>
        </authorList>
    </citation>
    <scope>NUCLEOTIDE SEQUENCE [LARGE SCALE GENOMIC DNA]</scope>
    <source>
        <strain evidence="1 2">DSM 43805</strain>
    </source>
</reference>
<keyword evidence="2" id="KW-1185">Reference proteome</keyword>
<organism evidence="1 2">
    <name type="scientific">Paractinoplanes brasiliensis</name>
    <dbReference type="NCBI Taxonomy" id="52695"/>
    <lineage>
        <taxon>Bacteria</taxon>
        <taxon>Bacillati</taxon>
        <taxon>Actinomycetota</taxon>
        <taxon>Actinomycetes</taxon>
        <taxon>Micromonosporales</taxon>
        <taxon>Micromonosporaceae</taxon>
        <taxon>Paractinoplanes</taxon>
    </lineage>
</organism>
<evidence type="ECO:0000313" key="1">
    <source>
        <dbReference type="EMBL" id="TDO38232.1"/>
    </source>
</evidence>
<dbReference type="OrthoDB" id="3386020at2"/>
<gene>
    <name evidence="1" type="ORF">C8E87_1882</name>
</gene>
<dbReference type="RefSeq" id="WP_133872739.1">
    <property type="nucleotide sequence ID" value="NZ_BOMD01000023.1"/>
</dbReference>
<dbReference type="EMBL" id="SNWR01000001">
    <property type="protein sequence ID" value="TDO38232.1"/>
    <property type="molecule type" value="Genomic_DNA"/>
</dbReference>
<evidence type="ECO:0000313" key="2">
    <source>
        <dbReference type="Proteomes" id="UP000294901"/>
    </source>
</evidence>
<accession>A0A4R6JR88</accession>
<dbReference type="Proteomes" id="UP000294901">
    <property type="component" value="Unassembled WGS sequence"/>
</dbReference>
<dbReference type="AlphaFoldDB" id="A0A4R6JR88"/>
<protein>
    <submittedName>
        <fullName evidence="1">Uncharacterized protein</fullName>
    </submittedName>
</protein>